<protein>
    <recommendedName>
        <fullName evidence="4">Choice-of-anchor D domain-containing protein</fullName>
    </recommendedName>
</protein>
<evidence type="ECO:0008006" key="4">
    <source>
        <dbReference type="Google" id="ProtNLM"/>
    </source>
</evidence>
<dbReference type="KEGG" id="nba:CUN60_06330"/>
<proteinExistence type="predicted"/>
<dbReference type="EMBL" id="CP024847">
    <property type="protein sequence ID" value="AUR51928.1"/>
    <property type="molecule type" value="Genomic_DNA"/>
</dbReference>
<dbReference type="PROSITE" id="PS51257">
    <property type="entry name" value="PROKAR_LIPOPROTEIN"/>
    <property type="match status" value="1"/>
</dbReference>
<evidence type="ECO:0000256" key="1">
    <source>
        <dbReference type="SAM" id="SignalP"/>
    </source>
</evidence>
<dbReference type="RefSeq" id="WP_102951224.1">
    <property type="nucleotide sequence ID" value="NZ_CP024847.1"/>
</dbReference>
<dbReference type="Gene3D" id="2.60.40.10">
    <property type="entry name" value="Immunoglobulins"/>
    <property type="match status" value="2"/>
</dbReference>
<evidence type="ECO:0000313" key="3">
    <source>
        <dbReference type="Proteomes" id="UP000236655"/>
    </source>
</evidence>
<dbReference type="Proteomes" id="UP000236655">
    <property type="component" value="Chromosome"/>
</dbReference>
<dbReference type="AlphaFoldDB" id="A0A2I7N642"/>
<evidence type="ECO:0000313" key="2">
    <source>
        <dbReference type="EMBL" id="AUR51928.1"/>
    </source>
</evidence>
<reference evidence="3" key="1">
    <citation type="submission" date="2017-11" db="EMBL/GenBank/DDBJ databases">
        <authorList>
            <person name="Chan K.G."/>
            <person name="Lee L.S."/>
        </authorList>
    </citation>
    <scope>NUCLEOTIDE SEQUENCE [LARGE SCALE GENOMIC DNA]</scope>
    <source>
        <strain evidence="3">DSM 100970</strain>
    </source>
</reference>
<keyword evidence="3" id="KW-1185">Reference proteome</keyword>
<dbReference type="NCBIfam" id="NF012200">
    <property type="entry name" value="choice_anch_D"/>
    <property type="match status" value="1"/>
</dbReference>
<dbReference type="InterPro" id="IPR013783">
    <property type="entry name" value="Ig-like_fold"/>
</dbReference>
<sequence length="840" mass="88487">MKRNQISLLLSSLVISASILAGCNSGTSSAGSSTATETATEVRQSPVGISPMAAIPLTGVGHQFTLRISNSSANDYSLDKIEVIDPLTGRSALDKVSVNRDLCEKVAKNSYCAIKITPQVDKSAAFIIKATLSANGKQEVVSQLIRISDKVKSHNSIYFTNDISEVVADKKSNYTLALPVVLDDDFSAMKVSNGLLDCEGKSKGSSCTYILNGSISADKTLVATNIEGTHKKDGTKEQLLKSNTLVRANMNYTKVLLSQPADIVAKKDGSAHDPVSVIAYNLGNVAATDINVKTSVGFSATNTCGTELGGGTGCAIPVSVTNSDEQVSVSGSLTFEYNRGKSASTQLFYDALNLDTKLELTPKGNPDFNSMVIGDQPRTAIYTLTNSGDKTLTGIQIRLDAPDFSHSLCPSALASGETCDITVTYNPQAVNSGNTNLAVTGKYTTKEGQTTTDKTIYAATPITYSALNAFTSFKVSPELGHNFVAKTGTSVSHDYTITNVSNYASTLSAAKVSTNVASTAGEFTLDKGCETTLNANGGSCKLGAIFAPKVDHNIKDIAITVPASGPNGSAGEDLELKANLFSKADAADAPNITVVGPIVFPYEGNLGGSFVVDADDMFAATRISFGMFSGRKVSLHYTFENKGPGAANNFNVAVSGISSSFAIDIDNTNCPIGETSRVFAKDDKCDVSVNIPKEKYFAAGMLNGADFTDNLVLPYSYENLATTTYEEKTTNPVEVKISTNVAEGLTLTPKMDGNNVILDVEHAGLNKLVSKTDTEITVSATIKGIPDPKLSCDVAAGSLKECTVLKLPASFPKGEHSLDVTITPKSDANLKQHRVVKFTV</sequence>
<accession>A0A2I7N642</accession>
<feature type="chain" id="PRO_5014419945" description="Choice-of-anchor D domain-containing protein" evidence="1">
    <location>
        <begin position="22"/>
        <end position="840"/>
    </location>
</feature>
<organism evidence="2 3">
    <name type="scientific">Aquella oligotrophica</name>
    <dbReference type="NCBI Taxonomy" id="2067065"/>
    <lineage>
        <taxon>Bacteria</taxon>
        <taxon>Pseudomonadati</taxon>
        <taxon>Pseudomonadota</taxon>
        <taxon>Betaproteobacteria</taxon>
        <taxon>Neisseriales</taxon>
        <taxon>Neisseriaceae</taxon>
        <taxon>Aquella</taxon>
    </lineage>
</organism>
<keyword evidence="1" id="KW-0732">Signal</keyword>
<name>A0A2I7N642_9NEIS</name>
<gene>
    <name evidence="2" type="ORF">CUN60_06330</name>
</gene>
<feature type="signal peptide" evidence="1">
    <location>
        <begin position="1"/>
        <end position="21"/>
    </location>
</feature>